<keyword evidence="10" id="KW-1185">Reference proteome</keyword>
<organism evidence="9 10">
    <name type="scientific">Puniceispirillum marinum (strain IMCC1322)</name>
    <dbReference type="NCBI Taxonomy" id="488538"/>
    <lineage>
        <taxon>Bacteria</taxon>
        <taxon>Pseudomonadati</taxon>
        <taxon>Pseudomonadota</taxon>
        <taxon>Alphaproteobacteria</taxon>
        <taxon>Candidatus Puniceispirillales</taxon>
        <taxon>Candidatus Puniceispirillaceae</taxon>
        <taxon>Candidatus Puniceispirillum</taxon>
    </lineage>
</organism>
<evidence type="ECO:0000256" key="6">
    <source>
        <dbReference type="SAM" id="MobiDB-lite"/>
    </source>
</evidence>
<dbReference type="InterPro" id="IPR023296">
    <property type="entry name" value="Glyco_hydro_beta-prop_sf"/>
</dbReference>
<dbReference type="Pfam" id="PF08244">
    <property type="entry name" value="Glyco_hydro_32C"/>
    <property type="match status" value="1"/>
</dbReference>
<keyword evidence="3 5" id="KW-0378">Hydrolase</keyword>
<keyword evidence="4 5" id="KW-0326">Glycosidase</keyword>
<dbReference type="Proteomes" id="UP000007460">
    <property type="component" value="Chromosome"/>
</dbReference>
<dbReference type="EC" id="3.2.1.26" evidence="2"/>
<dbReference type="CDD" id="cd08996">
    <property type="entry name" value="GH32_FFase"/>
    <property type="match status" value="1"/>
</dbReference>
<dbReference type="GO" id="GO:0005975">
    <property type="term" value="P:carbohydrate metabolic process"/>
    <property type="evidence" value="ECO:0007669"/>
    <property type="project" value="InterPro"/>
</dbReference>
<feature type="compositionally biased region" description="Basic residues" evidence="6">
    <location>
        <begin position="1"/>
        <end position="12"/>
    </location>
</feature>
<feature type="compositionally biased region" description="Basic and acidic residues" evidence="6">
    <location>
        <begin position="16"/>
        <end position="33"/>
    </location>
</feature>
<dbReference type="CAZy" id="GH32">
    <property type="family name" value="Glycoside Hydrolase Family 32"/>
</dbReference>
<dbReference type="PANTHER" id="PTHR43101">
    <property type="entry name" value="BETA-FRUCTOSIDASE"/>
    <property type="match status" value="1"/>
</dbReference>
<evidence type="ECO:0000259" key="7">
    <source>
        <dbReference type="Pfam" id="PF00251"/>
    </source>
</evidence>
<dbReference type="HOGENOM" id="CLU_001528_7_0_5"/>
<feature type="domain" description="Glycosyl hydrolase family 32 N-terminal" evidence="7">
    <location>
        <begin position="52"/>
        <end position="369"/>
    </location>
</feature>
<protein>
    <recommendedName>
        <fullName evidence="2">beta-fructofuranosidase</fullName>
        <ecNumber evidence="2">3.2.1.26</ecNumber>
    </recommendedName>
</protein>
<evidence type="ECO:0000256" key="1">
    <source>
        <dbReference type="ARBA" id="ARBA00009902"/>
    </source>
</evidence>
<evidence type="ECO:0000256" key="5">
    <source>
        <dbReference type="RuleBase" id="RU362110"/>
    </source>
</evidence>
<proteinExistence type="inferred from homology"/>
<dbReference type="OrthoDB" id="9801455at2"/>
<dbReference type="InterPro" id="IPR051214">
    <property type="entry name" value="GH32_Enzymes"/>
</dbReference>
<evidence type="ECO:0000256" key="2">
    <source>
        <dbReference type="ARBA" id="ARBA00012758"/>
    </source>
</evidence>
<dbReference type="EMBL" id="CP001751">
    <property type="protein sequence ID" value="ADE39751.1"/>
    <property type="molecule type" value="Genomic_DNA"/>
</dbReference>
<comment type="similarity">
    <text evidence="1 5">Belongs to the glycosyl hydrolase 32 family.</text>
</comment>
<sequence>MKKHYPQSRIVKRSYPSHDPEQADALAKDETLRSYKSLREQKSGDRYRPSYHFVNPENTMNDPNGLCYWRGRWHLFYQSRPIEDERLHWGHAYSDDLIHWHDLPNAIFPGPENDCYSGTIMIEHDRAVAMYHGTRIGNMVAIAEDERLVNWSKLGDHAVIPFSEGHDKKAYGIFDPCIWSEDGMYYSISAGIRLGAVEGAHRATNFLFRSEDLMNWEYVHEFIEGDIFTIDGDDGACPYFLPFGDKHILIFFSHMTGAQYFIGDFDKERMKFKPTAHGKFNFGATFPCGVHAPAAFPLSDGDIALIFNMNNGLPQYSFDNFLRNFYGHNRVEQISKDWDVESKKLAWDQIMTLPRRLSLLPDDNVAQSPISAVESCRGKEQKYEDIVLTPNNFVELEGVAGDTVELLLKVSLVNCQSFTVRVLSNPDGNEFTDINIYRNRGKIYRTPDKKNVFAHKIMSTAISKTVRWKSVISVDTTSSSIDPNFAPRPPEVSEYEMDDNGVSTIRIFIDRSVVEVFADKQAALSVRAFPSLNSSTRIQFLSRGSESRILELSCWQMHSIYEAESDHNN</sequence>
<dbReference type="InterPro" id="IPR001362">
    <property type="entry name" value="Glyco_hydro_32"/>
</dbReference>
<dbReference type="KEGG" id="apb:SAR116_1508"/>
<dbReference type="InterPro" id="IPR013320">
    <property type="entry name" value="ConA-like_dom_sf"/>
</dbReference>
<dbReference type="AlphaFoldDB" id="D5BU04"/>
<dbReference type="InterPro" id="IPR013148">
    <property type="entry name" value="Glyco_hydro_32_N"/>
</dbReference>
<evidence type="ECO:0000256" key="3">
    <source>
        <dbReference type="ARBA" id="ARBA00022801"/>
    </source>
</evidence>
<name>D5BU04_PUNMI</name>
<dbReference type="SMART" id="SM00640">
    <property type="entry name" value="Glyco_32"/>
    <property type="match status" value="1"/>
</dbReference>
<dbReference type="PANTHER" id="PTHR43101:SF1">
    <property type="entry name" value="BETA-FRUCTOSIDASE"/>
    <property type="match status" value="1"/>
</dbReference>
<accession>D5BU04</accession>
<dbReference type="STRING" id="488538.SAR116_1508"/>
<reference evidence="9 10" key="1">
    <citation type="journal article" date="2010" name="J. Bacteriol.">
        <title>Complete genome sequence of "Candidatus Puniceispirillum marinum" IMCC1322, a representative of the SAR116 clade in the Alphaproteobacteria.</title>
        <authorList>
            <person name="Oh H.M."/>
            <person name="Kwon K.K."/>
            <person name="Kang I."/>
            <person name="Kang S.G."/>
            <person name="Lee J.H."/>
            <person name="Kim S.J."/>
            <person name="Cho J.C."/>
        </authorList>
    </citation>
    <scope>NUCLEOTIDE SEQUENCE [LARGE SCALE GENOMIC DNA]</scope>
    <source>
        <strain evidence="9 10">IMCC1322</strain>
    </source>
</reference>
<dbReference type="RefSeq" id="WP_013046378.1">
    <property type="nucleotide sequence ID" value="NC_014010.1"/>
</dbReference>
<dbReference type="Gene3D" id="2.60.120.560">
    <property type="entry name" value="Exo-inulinase, domain 1"/>
    <property type="match status" value="1"/>
</dbReference>
<evidence type="ECO:0000256" key="4">
    <source>
        <dbReference type="ARBA" id="ARBA00023295"/>
    </source>
</evidence>
<feature type="region of interest" description="Disordered" evidence="6">
    <location>
        <begin position="1"/>
        <end position="33"/>
    </location>
</feature>
<dbReference type="SUPFAM" id="SSF49899">
    <property type="entry name" value="Concanavalin A-like lectins/glucanases"/>
    <property type="match status" value="1"/>
</dbReference>
<dbReference type="SUPFAM" id="SSF75005">
    <property type="entry name" value="Arabinanase/levansucrase/invertase"/>
    <property type="match status" value="1"/>
</dbReference>
<dbReference type="InterPro" id="IPR013189">
    <property type="entry name" value="Glyco_hydro_32_C"/>
</dbReference>
<dbReference type="eggNOG" id="COG1621">
    <property type="taxonomic scope" value="Bacteria"/>
</dbReference>
<evidence type="ECO:0000259" key="8">
    <source>
        <dbReference type="Pfam" id="PF08244"/>
    </source>
</evidence>
<gene>
    <name evidence="9" type="ordered locus">SAR116_1508</name>
</gene>
<evidence type="ECO:0000313" key="9">
    <source>
        <dbReference type="EMBL" id="ADE39751.1"/>
    </source>
</evidence>
<evidence type="ECO:0000313" key="10">
    <source>
        <dbReference type="Proteomes" id="UP000007460"/>
    </source>
</evidence>
<dbReference type="GO" id="GO:0004564">
    <property type="term" value="F:beta-fructofuranosidase activity"/>
    <property type="evidence" value="ECO:0007669"/>
    <property type="project" value="UniProtKB-EC"/>
</dbReference>
<feature type="domain" description="Glycosyl hydrolase family 32 C-terminal" evidence="8">
    <location>
        <begin position="373"/>
        <end position="556"/>
    </location>
</feature>
<dbReference type="Gene3D" id="2.115.10.20">
    <property type="entry name" value="Glycosyl hydrolase domain, family 43"/>
    <property type="match status" value="1"/>
</dbReference>
<dbReference type="Pfam" id="PF00251">
    <property type="entry name" value="Glyco_hydro_32N"/>
    <property type="match status" value="1"/>
</dbReference>